<keyword evidence="5 7" id="KW-0408">Iron</keyword>
<comment type="similarity">
    <text evidence="1 7">Belongs to the cytochrome P450 family.</text>
</comment>
<evidence type="ECO:0000313" key="8">
    <source>
        <dbReference type="EMBL" id="QEI22735.1"/>
    </source>
</evidence>
<dbReference type="PRINTS" id="PR00359">
    <property type="entry name" value="BP450"/>
</dbReference>
<dbReference type="GO" id="GO:0004497">
    <property type="term" value="F:monooxygenase activity"/>
    <property type="evidence" value="ECO:0007669"/>
    <property type="project" value="UniProtKB-KW"/>
</dbReference>
<evidence type="ECO:0000256" key="7">
    <source>
        <dbReference type="RuleBase" id="RU000461"/>
    </source>
</evidence>
<keyword evidence="6 7" id="KW-0503">Monooxygenase</keyword>
<organism evidence="8">
    <name type="scientific">Streptomyces chrestomyceticus</name>
    <dbReference type="NCBI Taxonomy" id="68185"/>
    <lineage>
        <taxon>Bacteria</taxon>
        <taxon>Bacillati</taxon>
        <taxon>Actinomycetota</taxon>
        <taxon>Actinomycetes</taxon>
        <taxon>Kitasatosporales</taxon>
        <taxon>Streptomycetaceae</taxon>
        <taxon>Streptomyces</taxon>
    </lineage>
</organism>
<dbReference type="SUPFAM" id="SSF48264">
    <property type="entry name" value="Cytochrome P450"/>
    <property type="match status" value="1"/>
</dbReference>
<reference evidence="8" key="1">
    <citation type="journal article" date="2019" name="Org. Lett.">
        <title>Genome Mining and Enzymatic Total Biosynthesis of Purincyclamide.</title>
        <authorList>
            <person name="Shi J."/>
            <person name="Xu X."/>
            <person name="Zhao E.J."/>
            <person name="Zhang B."/>
            <person name="Li W."/>
            <person name="Zhao Y."/>
            <person name="Jiao R.H."/>
            <person name="Tan R.X."/>
            <person name="Ge H.M."/>
        </authorList>
    </citation>
    <scope>NUCLEOTIDE SEQUENCE</scope>
    <source>
        <strain evidence="8">NA4264</strain>
    </source>
</reference>
<dbReference type="PANTHER" id="PTHR46696:SF1">
    <property type="entry name" value="CYTOCHROME P450 YJIB-RELATED"/>
    <property type="match status" value="1"/>
</dbReference>
<protein>
    <submittedName>
        <fullName evidence="8">P450</fullName>
    </submittedName>
</protein>
<accession>A0A5C0C980</accession>
<evidence type="ECO:0000256" key="2">
    <source>
        <dbReference type="ARBA" id="ARBA00022617"/>
    </source>
</evidence>
<gene>
    <name evidence="8" type="primary">pcmD</name>
</gene>
<proteinExistence type="inferred from homology"/>
<sequence>MSGQPPGERTAHPAGTDVAFPLSRRGDLVPDECAWLRDERPVARVRTLAGDPAWLVSTYELATRVLDDETFSLSATAAPGARQQYAPTFPIEIRKNLSRIKDEGMRDAVMQALSPRAIKEATGQFRRRAEALIDEVLAEGPPVDLKDRFTDPYTAHVMCTVLGLPDDDWRRLMSGLDISIMTAPRPFEGAMANWDKGMAYMAGLLRAPGATEAPGLLGALARVRADSGGEEGADTDEHLTMTLHSLFEAGAVSTSAFLTLAIMLLLRDTGQRRWLGDHPEAIGPAVEELLRYNLSIGDALPRIATRDTELGGTPVAAGDLVLVLVEGANHDPAVFRDPGRLDLTRTPNPHLAFGSGRHYCPATTLARAHAATALTALLARLPGLRLAVPDEEIGWRSGWIKRTPERLPVLW</sequence>
<dbReference type="PROSITE" id="PS00086">
    <property type="entry name" value="CYTOCHROME_P450"/>
    <property type="match status" value="1"/>
</dbReference>
<dbReference type="FunFam" id="1.10.630.10:FF:000018">
    <property type="entry name" value="Cytochrome P450 monooxygenase"/>
    <property type="match status" value="1"/>
</dbReference>
<dbReference type="EMBL" id="MN190176">
    <property type="protein sequence ID" value="QEI22735.1"/>
    <property type="molecule type" value="Genomic_DNA"/>
</dbReference>
<dbReference type="InterPro" id="IPR001128">
    <property type="entry name" value="Cyt_P450"/>
</dbReference>
<dbReference type="InterPro" id="IPR017972">
    <property type="entry name" value="Cyt_P450_CS"/>
</dbReference>
<dbReference type="Gene3D" id="1.10.630.10">
    <property type="entry name" value="Cytochrome P450"/>
    <property type="match status" value="1"/>
</dbReference>
<evidence type="ECO:0000256" key="5">
    <source>
        <dbReference type="ARBA" id="ARBA00023004"/>
    </source>
</evidence>
<dbReference type="SMR" id="A0A5C0C980"/>
<evidence type="ECO:0000256" key="3">
    <source>
        <dbReference type="ARBA" id="ARBA00022723"/>
    </source>
</evidence>
<evidence type="ECO:0000256" key="6">
    <source>
        <dbReference type="ARBA" id="ARBA00023033"/>
    </source>
</evidence>
<dbReference type="InterPro" id="IPR036396">
    <property type="entry name" value="Cyt_P450_sf"/>
</dbReference>
<evidence type="ECO:0000256" key="4">
    <source>
        <dbReference type="ARBA" id="ARBA00023002"/>
    </source>
</evidence>
<dbReference type="GO" id="GO:0020037">
    <property type="term" value="F:heme binding"/>
    <property type="evidence" value="ECO:0007669"/>
    <property type="project" value="InterPro"/>
</dbReference>
<keyword evidence="2 7" id="KW-0349">Heme</keyword>
<evidence type="ECO:0000256" key="1">
    <source>
        <dbReference type="ARBA" id="ARBA00010617"/>
    </source>
</evidence>
<dbReference type="InterPro" id="IPR002397">
    <property type="entry name" value="Cyt_P450_B"/>
</dbReference>
<keyword evidence="4 7" id="KW-0560">Oxidoreductase</keyword>
<name>A0A5C0C980_9ACTN</name>
<dbReference type="Pfam" id="PF00067">
    <property type="entry name" value="p450"/>
    <property type="match status" value="1"/>
</dbReference>
<dbReference type="GO" id="GO:0005506">
    <property type="term" value="F:iron ion binding"/>
    <property type="evidence" value="ECO:0007669"/>
    <property type="project" value="InterPro"/>
</dbReference>
<dbReference type="PANTHER" id="PTHR46696">
    <property type="entry name" value="P450, PUTATIVE (EUROFUNG)-RELATED"/>
    <property type="match status" value="1"/>
</dbReference>
<dbReference type="AlphaFoldDB" id="A0A5C0C980"/>
<dbReference type="GO" id="GO:0016705">
    <property type="term" value="F:oxidoreductase activity, acting on paired donors, with incorporation or reduction of molecular oxygen"/>
    <property type="evidence" value="ECO:0007669"/>
    <property type="project" value="InterPro"/>
</dbReference>
<keyword evidence="3 7" id="KW-0479">Metal-binding</keyword>